<organism evidence="1 2">
    <name type="scientific">Ochrobactrum phage vB_OspP_OH</name>
    <dbReference type="NCBI Taxonomy" id="2712957"/>
    <lineage>
        <taxon>Viruses</taxon>
        <taxon>Duplodnaviria</taxon>
        <taxon>Heunggongvirae</taxon>
        <taxon>Uroviricota</taxon>
        <taxon>Caudoviricetes</taxon>
        <taxon>Wolominvirus</taxon>
        <taxon>Wolominvirus OH</taxon>
    </lineage>
</organism>
<protein>
    <submittedName>
        <fullName evidence="1">Uncharacterized protein</fullName>
    </submittedName>
</protein>
<proteinExistence type="predicted"/>
<sequence>MLGYVEGVDYAVDKHGQCVFAGDYVRLADRRHSYPYLRVGDNRRIQRVAFKEGKPHVMVNTNAKRKFTDTRYEMSFGWINPVYWERSACHHPAHRGVAAHHVKPQPQEEEYEMSKPLSLYTAILVFDGEMYSDTAERINEKSATIIADTSYESLKRKVEERIRANPTEQWVISGATVLAQISAPPVTYRQL</sequence>
<dbReference type="Proteomes" id="UP000503046">
    <property type="component" value="Segment"/>
</dbReference>
<gene>
    <name evidence="1" type="ORF">phiOH_p20</name>
</gene>
<reference evidence="1 2" key="1">
    <citation type="submission" date="2020-02" db="EMBL/GenBank/DDBJ databases">
        <title>Identification and Characterization of First Virulent Phages, Including a Novel Jumbo Virus, Infecting Ochrobactrum spp.</title>
        <authorList>
            <person name="Decewicz P."/>
            <person name="Golec P."/>
            <person name="Szymczak M."/>
            <person name="Radlinska M."/>
            <person name="Dziewit L."/>
        </authorList>
    </citation>
    <scope>NUCLEOTIDE SEQUENCE [LARGE SCALE GENOMIC DNA]</scope>
</reference>
<evidence type="ECO:0000313" key="1">
    <source>
        <dbReference type="EMBL" id="QIG66076.1"/>
    </source>
</evidence>
<evidence type="ECO:0000313" key="2">
    <source>
        <dbReference type="Proteomes" id="UP000503046"/>
    </source>
</evidence>
<dbReference type="EMBL" id="MT028492">
    <property type="protein sequence ID" value="QIG66076.1"/>
    <property type="molecule type" value="Genomic_DNA"/>
</dbReference>
<keyword evidence="2" id="KW-1185">Reference proteome</keyword>
<accession>A0A6G6XXI4</accession>
<name>A0A6G6XXI4_9CAUD</name>